<evidence type="ECO:0000259" key="4">
    <source>
        <dbReference type="PROSITE" id="PS50103"/>
    </source>
</evidence>
<feature type="compositionally biased region" description="Acidic residues" evidence="3">
    <location>
        <begin position="142"/>
        <end position="154"/>
    </location>
</feature>
<feature type="compositionally biased region" description="Polar residues" evidence="3">
    <location>
        <begin position="351"/>
        <end position="372"/>
    </location>
</feature>
<evidence type="ECO:0000313" key="5">
    <source>
        <dbReference type="EMBL" id="KIY60902.1"/>
    </source>
</evidence>
<feature type="compositionally biased region" description="Low complexity" evidence="3">
    <location>
        <begin position="722"/>
        <end position="744"/>
    </location>
</feature>
<feature type="region of interest" description="Disordered" evidence="3">
    <location>
        <begin position="450"/>
        <end position="515"/>
    </location>
</feature>
<feature type="region of interest" description="Disordered" evidence="3">
    <location>
        <begin position="330"/>
        <end position="388"/>
    </location>
</feature>
<dbReference type="GO" id="GO:0008270">
    <property type="term" value="F:zinc ion binding"/>
    <property type="evidence" value="ECO:0007669"/>
    <property type="project" value="UniProtKB-KW"/>
</dbReference>
<feature type="coiled-coil region" evidence="2">
    <location>
        <begin position="389"/>
        <end position="423"/>
    </location>
</feature>
<keyword evidence="1" id="KW-0862">Zinc</keyword>
<feature type="zinc finger region" description="C3H1-type" evidence="1">
    <location>
        <begin position="790"/>
        <end position="818"/>
    </location>
</feature>
<organism evidence="5 6">
    <name type="scientific">Cylindrobasidium torrendii FP15055 ss-10</name>
    <dbReference type="NCBI Taxonomy" id="1314674"/>
    <lineage>
        <taxon>Eukaryota</taxon>
        <taxon>Fungi</taxon>
        <taxon>Dikarya</taxon>
        <taxon>Basidiomycota</taxon>
        <taxon>Agaricomycotina</taxon>
        <taxon>Agaricomycetes</taxon>
        <taxon>Agaricomycetidae</taxon>
        <taxon>Agaricales</taxon>
        <taxon>Marasmiineae</taxon>
        <taxon>Physalacriaceae</taxon>
        <taxon>Cylindrobasidium</taxon>
    </lineage>
</organism>
<name>A0A0D7ARQ9_9AGAR</name>
<gene>
    <name evidence="5" type="ORF">CYLTODRAFT_481930</name>
</gene>
<accession>A0A0D7ARQ9</accession>
<evidence type="ECO:0000313" key="6">
    <source>
        <dbReference type="Proteomes" id="UP000054007"/>
    </source>
</evidence>
<keyword evidence="1" id="KW-0479">Metal-binding</keyword>
<evidence type="ECO:0000256" key="3">
    <source>
        <dbReference type="SAM" id="MobiDB-lite"/>
    </source>
</evidence>
<dbReference type="AlphaFoldDB" id="A0A0D7ARQ9"/>
<dbReference type="EMBL" id="KN881169">
    <property type="protein sequence ID" value="KIY60902.1"/>
    <property type="molecule type" value="Genomic_DNA"/>
</dbReference>
<protein>
    <recommendedName>
        <fullName evidence="4">C3H1-type domain-containing protein</fullName>
    </recommendedName>
</protein>
<feature type="region of interest" description="Disordered" evidence="3">
    <location>
        <begin position="225"/>
        <end position="248"/>
    </location>
</feature>
<keyword evidence="1" id="KW-0863">Zinc-finger</keyword>
<feature type="compositionally biased region" description="Basic and acidic residues" evidence="3">
    <location>
        <begin position="226"/>
        <end position="236"/>
    </location>
</feature>
<feature type="region of interest" description="Disordered" evidence="3">
    <location>
        <begin position="276"/>
        <end position="316"/>
    </location>
</feature>
<evidence type="ECO:0000256" key="2">
    <source>
        <dbReference type="SAM" id="Coils"/>
    </source>
</evidence>
<reference evidence="5 6" key="1">
    <citation type="journal article" date="2015" name="Fungal Genet. Biol.">
        <title>Evolution of novel wood decay mechanisms in Agaricales revealed by the genome sequences of Fistulina hepatica and Cylindrobasidium torrendii.</title>
        <authorList>
            <person name="Floudas D."/>
            <person name="Held B.W."/>
            <person name="Riley R."/>
            <person name="Nagy L.G."/>
            <person name="Koehler G."/>
            <person name="Ransdell A.S."/>
            <person name="Younus H."/>
            <person name="Chow J."/>
            <person name="Chiniquy J."/>
            <person name="Lipzen A."/>
            <person name="Tritt A."/>
            <person name="Sun H."/>
            <person name="Haridas S."/>
            <person name="LaButti K."/>
            <person name="Ohm R.A."/>
            <person name="Kues U."/>
            <person name="Blanchette R.A."/>
            <person name="Grigoriev I.V."/>
            <person name="Minto R.E."/>
            <person name="Hibbett D.S."/>
        </authorList>
    </citation>
    <scope>NUCLEOTIDE SEQUENCE [LARGE SCALE GENOMIC DNA]</scope>
    <source>
        <strain evidence="5 6">FP15055 ss-10</strain>
    </source>
</reference>
<feature type="region of interest" description="Disordered" evidence="3">
    <location>
        <begin position="721"/>
        <end position="748"/>
    </location>
</feature>
<feature type="domain" description="C3H1-type" evidence="4">
    <location>
        <begin position="790"/>
        <end position="818"/>
    </location>
</feature>
<proteinExistence type="predicted"/>
<sequence>SHWRRLVGLGSQCSISCGALPEIETSSRSLDHVLCFSCSNHHHPVRCFVLQRSRFPLLLSLSFLFDFDMPQTRATSTASVDNATFKNLDHPANNVPAIVGSRRAKQAVVSAKARGKRPAQRSPTLSEDDIQNPSDPDVVTMDVDDPIEDDDEDERPSSPSVEFEFGNSPRFREIVDHHPDGEGGNHDVLADIYFPAHEDPEDAAAAEDDADLGPDVRRTSFVTMAHESRSAPRPMDDDPPSPSLPPAKKVSFDALSKATRKATAAVKRAGLAVAERLSPRQSPVAGPSGTSAVGGRASLASKGRRPGSGTQLSKHVDLLDLERARALARASRASRDDVTTPPAAPAVAPSKASSIQATVRSARSNRSLQSGCSVAQASPEAPEPQEDEAAVLRRQILKAQLELDQARARRDAASRRAREAAKAEKAGELDALRAQMASIAAAKARVDDETKAFDTSAPPSQTHQRRFSRSNHPAPQGSPMQVDSHAHKRQASASPVAGSDLGSPFAQQPKRVRTHVSPIARMRSFLPSRIGSPRTSGFITMADASDSAEGHTCAAMAAEILRNGARDPLRISMFSPAAIEAERLRALGYEPRTSKTFSSATTDDRARFFPPDATLPDTEWQAAIENFPRAIRTHYRPALPSDPTNAQLAAEAAVMCEVVRRKINEPNTYYFPALKSYVSEVLRRLAADGLALNMAIWDEERFGRYRQQSLDMRMAGVEQRLAAPAHASSSKQASKPSKPVPSSSTVPGAPSKNFRCIACKSTDHSLHSCPNPTSNPHFAKNDRGNWVEKKSGKAFCIDFNVGKTCKYGSSCTNLHKCSHCLSAEHGGLRCSK</sequence>
<feature type="compositionally biased region" description="Low complexity" evidence="3">
    <location>
        <begin position="339"/>
        <end position="349"/>
    </location>
</feature>
<dbReference type="PROSITE" id="PS50103">
    <property type="entry name" value="ZF_C3H1"/>
    <property type="match status" value="1"/>
</dbReference>
<feature type="compositionally biased region" description="Basic and acidic residues" evidence="3">
    <location>
        <begin position="170"/>
        <end position="188"/>
    </location>
</feature>
<keyword evidence="6" id="KW-1185">Reference proteome</keyword>
<feature type="non-terminal residue" evidence="5">
    <location>
        <position position="1"/>
    </location>
</feature>
<feature type="region of interest" description="Disordered" evidence="3">
    <location>
        <begin position="106"/>
        <end position="188"/>
    </location>
</feature>
<keyword evidence="2" id="KW-0175">Coiled coil</keyword>
<dbReference type="InterPro" id="IPR000571">
    <property type="entry name" value="Znf_CCCH"/>
</dbReference>
<feature type="compositionally biased region" description="Polar residues" evidence="3">
    <location>
        <begin position="470"/>
        <end position="481"/>
    </location>
</feature>
<dbReference type="Proteomes" id="UP000054007">
    <property type="component" value="Unassembled WGS sequence"/>
</dbReference>
<evidence type="ECO:0000256" key="1">
    <source>
        <dbReference type="PROSITE-ProRule" id="PRU00723"/>
    </source>
</evidence>